<sequence>MAMATGSPTKSARTLPMVLTTAAAAVAVSVLAAASVADAKSCEFVPIHRILASAGGVYKMEDGRELKGTKVNVGGCTTMPALPTGLAYPDSSSNYTVVSHENDAKCVTGTGRDGKMPTYKGFQAILVEANGFKFSADLVLEDIDAQPVENPADGWRETMSSLAMADGAVVRPIMTTKKGSLVAVQQFRMPGESLKEVGFPGSDLLIDGAAYSSWTETKNCPFMNDPTGQCKAFVTYPEPIDRLLIIYSITQPSANDPNAAAFFSEVTLGCGCQCGAKAAQPTTTVPVDGKPGQCKSEPNKMPSYSCDFMGKYWCETKETTKWAMTGSGPGACAQVPSMISKPVSSYTPSKEFSRLPEP</sequence>
<accession>A0ACC3C9A1</accession>
<proteinExistence type="predicted"/>
<evidence type="ECO:0000313" key="1">
    <source>
        <dbReference type="EMBL" id="KAK1866737.1"/>
    </source>
</evidence>
<gene>
    <name evidence="1" type="ORF">I4F81_009252</name>
</gene>
<evidence type="ECO:0000313" key="2">
    <source>
        <dbReference type="Proteomes" id="UP000798662"/>
    </source>
</evidence>
<keyword evidence="2" id="KW-1185">Reference proteome</keyword>
<dbReference type="EMBL" id="CM020619">
    <property type="protein sequence ID" value="KAK1866737.1"/>
    <property type="molecule type" value="Genomic_DNA"/>
</dbReference>
<comment type="caution">
    <text evidence="1">The sequence shown here is derived from an EMBL/GenBank/DDBJ whole genome shotgun (WGS) entry which is preliminary data.</text>
</comment>
<reference evidence="1" key="1">
    <citation type="submission" date="2019-11" db="EMBL/GenBank/DDBJ databases">
        <title>Nori genome reveals adaptations in red seaweeds to the harsh intertidal environment.</title>
        <authorList>
            <person name="Wang D."/>
            <person name="Mao Y."/>
        </authorList>
    </citation>
    <scope>NUCLEOTIDE SEQUENCE</scope>
    <source>
        <tissue evidence="1">Gametophyte</tissue>
    </source>
</reference>
<protein>
    <submittedName>
        <fullName evidence="1">Uncharacterized protein</fullName>
    </submittedName>
</protein>
<name>A0ACC3C9A1_PYRYE</name>
<dbReference type="Proteomes" id="UP000798662">
    <property type="component" value="Chromosome 2"/>
</dbReference>
<organism evidence="1 2">
    <name type="scientific">Pyropia yezoensis</name>
    <name type="common">Susabi-nori</name>
    <name type="synonym">Porphyra yezoensis</name>
    <dbReference type="NCBI Taxonomy" id="2788"/>
    <lineage>
        <taxon>Eukaryota</taxon>
        <taxon>Rhodophyta</taxon>
        <taxon>Bangiophyceae</taxon>
        <taxon>Bangiales</taxon>
        <taxon>Bangiaceae</taxon>
        <taxon>Pyropia</taxon>
    </lineage>
</organism>